<dbReference type="Gene3D" id="3.20.20.140">
    <property type="entry name" value="Metal-dependent hydrolases"/>
    <property type="match status" value="1"/>
</dbReference>
<sequence>MNKRIARDMIDIGANLLDDVYFGVYNGSRKHRGDFEEVIERAKMYGVQHMIVTCGNLEEYNAATTIMDKYPMLSCTIGYHPTRATELVTENLTPKPSVQLLQQLVCDNDLPAYVRAYGELGLDYVRLHFASKEIQRQAFELQLDIFSKKPSLPLFLHCRDAGDDFLEILAKYKQKEPRLTGVVHSFDGGADLCSRILALGFDIGINGCSLKTTDNLSVVSSIPLNRIHLETDCPWCEIKPTHASYSHLSGLTKEHFKQTVKSCNYDKKRDEGSAQCLCFIKGRTEPAHINAVAEVLASITTHSFNNYSVDSLSISEKTAIVRKITAENSKKMFNLENIIPLEFSNILE</sequence>
<name>A0A132NMY1_GIAIN</name>
<comment type="similarity">
    <text evidence="1">Belongs to the metallo-dependent hydrolases superfamily. TatD-type hydrolase family.</text>
</comment>
<dbReference type="EMBL" id="JXTI01000187">
    <property type="protein sequence ID" value="KWX11445.1"/>
    <property type="molecule type" value="Genomic_DNA"/>
</dbReference>
<evidence type="ECO:0000256" key="3">
    <source>
        <dbReference type="ARBA" id="ARBA00022723"/>
    </source>
</evidence>
<dbReference type="SUPFAM" id="SSF51556">
    <property type="entry name" value="Metallo-dependent hydrolases"/>
    <property type="match status" value="1"/>
</dbReference>
<dbReference type="PANTHER" id="PTHR10060">
    <property type="entry name" value="TATD FAMILY DEOXYRIBONUCLEASE"/>
    <property type="match status" value="1"/>
</dbReference>
<dbReference type="PROSITE" id="PS01090">
    <property type="entry name" value="TATD_2"/>
    <property type="match status" value="1"/>
</dbReference>
<evidence type="ECO:0000256" key="4">
    <source>
        <dbReference type="ARBA" id="ARBA00022801"/>
    </source>
</evidence>
<dbReference type="PANTHER" id="PTHR10060:SF15">
    <property type="entry name" value="DEOXYRIBONUCLEASE TATDN1"/>
    <property type="match status" value="1"/>
</dbReference>
<dbReference type="AlphaFoldDB" id="A0A132NMY1"/>
<dbReference type="GO" id="GO:0005829">
    <property type="term" value="C:cytosol"/>
    <property type="evidence" value="ECO:0007669"/>
    <property type="project" value="TreeGrafter"/>
</dbReference>
<proteinExistence type="inferred from homology"/>
<dbReference type="Proteomes" id="UP000070089">
    <property type="component" value="Unassembled WGS sequence"/>
</dbReference>
<dbReference type="InterPro" id="IPR032466">
    <property type="entry name" value="Metal_Hydrolase"/>
</dbReference>
<dbReference type="CDD" id="cd01310">
    <property type="entry name" value="TatD_DNAse"/>
    <property type="match status" value="1"/>
</dbReference>
<comment type="caution">
    <text evidence="5">The sequence shown here is derived from an EMBL/GenBank/DDBJ whole genome shotgun (WGS) entry which is preliminary data.</text>
</comment>
<evidence type="ECO:0000313" key="5">
    <source>
        <dbReference type="EMBL" id="KWX11445.1"/>
    </source>
</evidence>
<dbReference type="InterPro" id="IPR001130">
    <property type="entry name" value="TatD-like"/>
</dbReference>
<dbReference type="OrthoDB" id="6079689at2759"/>
<dbReference type="GO" id="GO:0046872">
    <property type="term" value="F:metal ion binding"/>
    <property type="evidence" value="ECO:0007669"/>
    <property type="project" value="UniProtKB-KW"/>
</dbReference>
<protein>
    <submittedName>
        <fullName evidence="5">Deoxyribonuclease/ TatD family</fullName>
    </submittedName>
</protein>
<gene>
    <name evidence="5" type="ORF">QR46_4589</name>
</gene>
<dbReference type="InterPro" id="IPR018228">
    <property type="entry name" value="DNase_TatD-rel_CS"/>
</dbReference>
<accession>A0A132NMY1</accession>
<dbReference type="VEuPathDB" id="GiardiaDB:QR46_4589"/>
<keyword evidence="3" id="KW-0479">Metal-binding</keyword>
<reference evidence="5 6" key="1">
    <citation type="journal article" date="2015" name="Mol. Biochem. Parasitol.">
        <title>Identification of polymorphic genes for use in assemblage B genotyping assays through comparative genomics of multiple assemblage B Giardia duodenalis isolates.</title>
        <authorList>
            <person name="Wielinga C."/>
            <person name="Thompson R.C."/>
            <person name="Monis P."/>
            <person name="Ryan U."/>
        </authorList>
    </citation>
    <scope>NUCLEOTIDE SEQUENCE [LARGE SCALE GENOMIC DNA]</scope>
    <source>
        <strain evidence="5 6">BAH15c1</strain>
    </source>
</reference>
<evidence type="ECO:0000256" key="1">
    <source>
        <dbReference type="ARBA" id="ARBA00009275"/>
    </source>
</evidence>
<dbReference type="GO" id="GO:0008296">
    <property type="term" value="F:3'-5'-DNA exonuclease activity"/>
    <property type="evidence" value="ECO:0007669"/>
    <property type="project" value="TreeGrafter"/>
</dbReference>
<organism evidence="5 6">
    <name type="scientific">Giardia duodenalis assemblage B</name>
    <dbReference type="NCBI Taxonomy" id="1394984"/>
    <lineage>
        <taxon>Eukaryota</taxon>
        <taxon>Metamonada</taxon>
        <taxon>Diplomonadida</taxon>
        <taxon>Hexamitidae</taxon>
        <taxon>Giardiinae</taxon>
        <taxon>Giardia</taxon>
    </lineage>
</organism>
<keyword evidence="2" id="KW-0540">Nuclease</keyword>
<evidence type="ECO:0000313" key="6">
    <source>
        <dbReference type="Proteomes" id="UP000070089"/>
    </source>
</evidence>
<evidence type="ECO:0000256" key="2">
    <source>
        <dbReference type="ARBA" id="ARBA00022722"/>
    </source>
</evidence>
<keyword evidence="4" id="KW-0378">Hydrolase</keyword>
<dbReference type="Pfam" id="PF01026">
    <property type="entry name" value="TatD_DNase"/>
    <property type="match status" value="1"/>
</dbReference>
<dbReference type="InterPro" id="IPR050891">
    <property type="entry name" value="TatD-type_Hydrolase"/>
</dbReference>